<dbReference type="InterPro" id="IPR041577">
    <property type="entry name" value="RT_RNaseH_2"/>
</dbReference>
<accession>A0A9W6TU37</accession>
<evidence type="ECO:0000313" key="3">
    <source>
        <dbReference type="Proteomes" id="UP001165121"/>
    </source>
</evidence>
<dbReference type="Gene3D" id="3.30.70.270">
    <property type="match status" value="1"/>
</dbReference>
<dbReference type="Pfam" id="PF17919">
    <property type="entry name" value="RT_RNaseH_2"/>
    <property type="match status" value="1"/>
</dbReference>
<dbReference type="AlphaFoldDB" id="A0A9W6TU37"/>
<dbReference type="InterPro" id="IPR043128">
    <property type="entry name" value="Rev_trsase/Diguanyl_cyclase"/>
</dbReference>
<name>A0A9W6TU37_9STRA</name>
<comment type="caution">
    <text evidence="2">The sequence shown here is derived from an EMBL/GenBank/DDBJ whole genome shotgun (WGS) entry which is preliminary data.</text>
</comment>
<keyword evidence="3" id="KW-1185">Reference proteome</keyword>
<reference evidence="2" key="1">
    <citation type="submission" date="2023-04" db="EMBL/GenBank/DDBJ databases">
        <title>Phytophthora fragariaefolia NBRC 109709.</title>
        <authorList>
            <person name="Ichikawa N."/>
            <person name="Sato H."/>
            <person name="Tonouchi N."/>
        </authorList>
    </citation>
    <scope>NUCLEOTIDE SEQUENCE</scope>
    <source>
        <strain evidence="2">NBRC 109709</strain>
    </source>
</reference>
<dbReference type="FunFam" id="3.30.70.270:FF:000020">
    <property type="entry name" value="Transposon Tf2-6 polyprotein-like Protein"/>
    <property type="match status" value="1"/>
</dbReference>
<dbReference type="Proteomes" id="UP001165121">
    <property type="component" value="Unassembled WGS sequence"/>
</dbReference>
<sequence length="260" mass="29799">MLSSQKLCYAERSCTVIVRSVILGRIKFFSWVTTVSSQGISVDIKKPEVIANWPVPMNQTQLQSFLGLAGYYRRFIYSYATIALPFGPLVKKDHIWNWNEEHDIAFSKLKSALQSARVLTLSDFSLPFIVTTDASGYCVGGVLSQKYNGHDHRLAFLSKTLGVYEQNWPTHEKELYAIKLSLKTWRHYLYGRHFDIYTDNSACQWLLHHPKVSSKLARFLTYYFAQFDFTLHHLKGPMNVVADTLSRHPMDSAPNALISP</sequence>
<dbReference type="PANTHER" id="PTHR34072:SF41">
    <property type="entry name" value="REVERSE TRANSCRIPTASE_RETROTRANSPOSON-DERIVED PROTEIN RNASE H-LIKE DOMAIN-CONTAINING PROTEIN"/>
    <property type="match status" value="1"/>
</dbReference>
<dbReference type="SUPFAM" id="SSF56672">
    <property type="entry name" value="DNA/RNA polymerases"/>
    <property type="match status" value="1"/>
</dbReference>
<evidence type="ECO:0000259" key="1">
    <source>
        <dbReference type="Pfam" id="PF17919"/>
    </source>
</evidence>
<dbReference type="CDD" id="cd09274">
    <property type="entry name" value="RNase_HI_RT_Ty3"/>
    <property type="match status" value="1"/>
</dbReference>
<dbReference type="EMBL" id="BSXT01000180">
    <property type="protein sequence ID" value="GMF19987.1"/>
    <property type="molecule type" value="Genomic_DNA"/>
</dbReference>
<gene>
    <name evidence="2" type="ORF">Pfra01_000224500</name>
</gene>
<protein>
    <submittedName>
        <fullName evidence="2">Unnamed protein product</fullName>
    </submittedName>
</protein>
<organism evidence="2 3">
    <name type="scientific">Phytophthora fragariaefolia</name>
    <dbReference type="NCBI Taxonomy" id="1490495"/>
    <lineage>
        <taxon>Eukaryota</taxon>
        <taxon>Sar</taxon>
        <taxon>Stramenopiles</taxon>
        <taxon>Oomycota</taxon>
        <taxon>Peronosporomycetes</taxon>
        <taxon>Peronosporales</taxon>
        <taxon>Peronosporaceae</taxon>
        <taxon>Phytophthora</taxon>
    </lineage>
</organism>
<dbReference type="FunFam" id="3.10.20.370:FF:000001">
    <property type="entry name" value="Retrovirus-related Pol polyprotein from transposon 17.6-like protein"/>
    <property type="match status" value="1"/>
</dbReference>
<feature type="domain" description="Reverse transcriptase/retrotransposon-derived protein RNase H-like" evidence="1">
    <location>
        <begin position="98"/>
        <end position="196"/>
    </location>
</feature>
<evidence type="ECO:0000313" key="2">
    <source>
        <dbReference type="EMBL" id="GMF19987.1"/>
    </source>
</evidence>
<dbReference type="OrthoDB" id="1750432at2759"/>
<dbReference type="PANTHER" id="PTHR34072">
    <property type="entry name" value="ENZYMATIC POLYPROTEIN-RELATED"/>
    <property type="match status" value="1"/>
</dbReference>
<proteinExistence type="predicted"/>
<dbReference type="InterPro" id="IPR043502">
    <property type="entry name" value="DNA/RNA_pol_sf"/>
</dbReference>